<keyword evidence="3 5" id="KW-1133">Transmembrane helix</keyword>
<dbReference type="AlphaFoldDB" id="A0A917K9R2"/>
<name>A0A917K9R2_9BACL</name>
<keyword evidence="7" id="KW-1185">Reference proteome</keyword>
<dbReference type="InterPro" id="IPR020912">
    <property type="entry name" value="UPF0295"/>
</dbReference>
<dbReference type="RefSeq" id="WP_188881962.1">
    <property type="nucleotide sequence ID" value="NZ_BMOY01000018.1"/>
</dbReference>
<evidence type="ECO:0000256" key="4">
    <source>
        <dbReference type="ARBA" id="ARBA00023136"/>
    </source>
</evidence>
<keyword evidence="1" id="KW-1003">Cell membrane</keyword>
<comment type="caution">
    <text evidence="6">The sequence shown here is derived from an EMBL/GenBank/DDBJ whole genome shotgun (WGS) entry which is preliminary data.</text>
</comment>
<reference evidence="6" key="2">
    <citation type="submission" date="2020-09" db="EMBL/GenBank/DDBJ databases">
        <authorList>
            <person name="Sun Q."/>
            <person name="Ohkuma M."/>
        </authorList>
    </citation>
    <scope>NUCLEOTIDE SEQUENCE</scope>
    <source>
        <strain evidence="6">JCM 18487</strain>
    </source>
</reference>
<keyword evidence="2 5" id="KW-0812">Transmembrane</keyword>
<evidence type="ECO:0000256" key="5">
    <source>
        <dbReference type="SAM" id="Phobius"/>
    </source>
</evidence>
<proteinExistence type="predicted"/>
<keyword evidence="4 5" id="KW-0472">Membrane</keyword>
<feature type="transmembrane region" description="Helical" evidence="5">
    <location>
        <begin position="33"/>
        <end position="52"/>
    </location>
</feature>
<evidence type="ECO:0000256" key="2">
    <source>
        <dbReference type="ARBA" id="ARBA00022692"/>
    </source>
</evidence>
<evidence type="ECO:0008006" key="8">
    <source>
        <dbReference type="Google" id="ProtNLM"/>
    </source>
</evidence>
<protein>
    <recommendedName>
        <fullName evidence="8">Zinc ribbon protein</fullName>
    </recommendedName>
</protein>
<evidence type="ECO:0000256" key="3">
    <source>
        <dbReference type="ARBA" id="ARBA00022989"/>
    </source>
</evidence>
<evidence type="ECO:0000313" key="6">
    <source>
        <dbReference type="EMBL" id="GGJ05629.1"/>
    </source>
</evidence>
<dbReference type="Pfam" id="PF11023">
    <property type="entry name" value="DUF2614"/>
    <property type="match status" value="1"/>
</dbReference>
<dbReference type="Proteomes" id="UP000637695">
    <property type="component" value="Unassembled WGS sequence"/>
</dbReference>
<reference evidence="6" key="1">
    <citation type="journal article" date="2014" name="Int. J. Syst. Evol. Microbiol.">
        <title>Complete genome sequence of Corynebacterium casei LMG S-19264T (=DSM 44701T), isolated from a smear-ripened cheese.</title>
        <authorList>
            <consortium name="US DOE Joint Genome Institute (JGI-PGF)"/>
            <person name="Walter F."/>
            <person name="Albersmeier A."/>
            <person name="Kalinowski J."/>
            <person name="Ruckert C."/>
        </authorList>
    </citation>
    <scope>NUCLEOTIDE SEQUENCE</scope>
    <source>
        <strain evidence="6">JCM 18487</strain>
    </source>
</reference>
<organism evidence="6 7">
    <name type="scientific">Alicyclobacillus cellulosilyticus</name>
    <dbReference type="NCBI Taxonomy" id="1003997"/>
    <lineage>
        <taxon>Bacteria</taxon>
        <taxon>Bacillati</taxon>
        <taxon>Bacillota</taxon>
        <taxon>Bacilli</taxon>
        <taxon>Bacillales</taxon>
        <taxon>Alicyclobacillaceae</taxon>
        <taxon>Alicyclobacillus</taxon>
    </lineage>
</organism>
<evidence type="ECO:0000313" key="7">
    <source>
        <dbReference type="Proteomes" id="UP000637695"/>
    </source>
</evidence>
<dbReference type="EMBL" id="BMOY01000018">
    <property type="protein sequence ID" value="GGJ05629.1"/>
    <property type="molecule type" value="Genomic_DNA"/>
</dbReference>
<gene>
    <name evidence="6" type="ORF">GCM10010885_13470</name>
</gene>
<evidence type="ECO:0000256" key="1">
    <source>
        <dbReference type="ARBA" id="ARBA00022475"/>
    </source>
</evidence>
<accession>A0A917K9R2</accession>
<sequence>MNANRWRNGALVLMFAGFFTMYGGVYKLQWMPFLLVLGSLGVLAGILIYFRFGPVNPRLRTMDCPRCGERIRLAGERDACPHCRLALYRTAAGTYEPHVPPDAPQGSPREG</sequence>